<proteinExistence type="predicted"/>
<dbReference type="AlphaFoldDB" id="A0A9X2UAM0"/>
<gene>
    <name evidence="1" type="ORF">GGP83_003075</name>
</gene>
<dbReference type="InterPro" id="IPR029035">
    <property type="entry name" value="DHS-like_NAD/FAD-binding_dom"/>
</dbReference>
<reference evidence="1" key="1">
    <citation type="submission" date="2022-08" db="EMBL/GenBank/DDBJ databases">
        <title>Genomic Encyclopedia of Type Strains, Phase V (KMG-V): Genome sequencing to study the core and pangenomes of soil and plant-associated prokaryotes.</title>
        <authorList>
            <person name="Whitman W."/>
        </authorList>
    </citation>
    <scope>NUCLEOTIDE SEQUENCE</scope>
    <source>
        <strain evidence="1">SP2017</strain>
    </source>
</reference>
<sequence length="429" mass="50193">MPDQKRYVVLTGAGAAIPFGGPTTREITCDIVGDSMFRAKDGRTLGKYLVDRISDEMDEDQAHFETLIEIAEELRFRASEIDPNIVGDPQFPSSMIYDLESDFWRDVLSFEEIYDKCQGGYLSGGDPVALDYPNIYWFFFDGLIRKWMNIVIQRVSNYYTSCSNQRLEQKYQIFLEHLQEEGTLRHYTLNYDRLVPEITSEEVFDGFGELREDSDGDDYRIRRPNRVRFDGTTDCAYNLHGSVFFKERSCTDTPEIDSKSSRWVCTPEKVNFSCGLYDSDTNMRRRPMHITTGLRKPSRMLTLPNRPFYQRFGLDCATADVFIIVGYSFSDHHVNELIQERVEPGEAEIWYVGHNDELEDNPWKDMGQFFIDNQTPSLPEVWGPSRPRSRISDSVRREGKWFRNESNLYSLYFDGFETFLRDEDWERVL</sequence>
<protein>
    <submittedName>
        <fullName evidence="1">NAD-dependent SIR2 family protein deacetylase</fullName>
    </submittedName>
</protein>
<dbReference type="Proteomes" id="UP001155010">
    <property type="component" value="Unassembled WGS sequence"/>
</dbReference>
<name>A0A9X2UAM0_9BACT</name>
<dbReference type="RefSeq" id="WP_259082447.1">
    <property type="nucleotide sequence ID" value="NZ_JANUBB010000016.1"/>
</dbReference>
<accession>A0A9X2UAM0</accession>
<comment type="caution">
    <text evidence="1">The sequence shown here is derived from an EMBL/GenBank/DDBJ whole genome shotgun (WGS) entry which is preliminary data.</text>
</comment>
<evidence type="ECO:0000313" key="2">
    <source>
        <dbReference type="Proteomes" id="UP001155010"/>
    </source>
</evidence>
<organism evidence="1 2">
    <name type="scientific">Salinibacter ruber</name>
    <dbReference type="NCBI Taxonomy" id="146919"/>
    <lineage>
        <taxon>Bacteria</taxon>
        <taxon>Pseudomonadati</taxon>
        <taxon>Rhodothermota</taxon>
        <taxon>Rhodothermia</taxon>
        <taxon>Rhodothermales</taxon>
        <taxon>Salinibacteraceae</taxon>
        <taxon>Salinibacter</taxon>
    </lineage>
</organism>
<evidence type="ECO:0000313" key="1">
    <source>
        <dbReference type="EMBL" id="MCS3953100.1"/>
    </source>
</evidence>
<dbReference type="EMBL" id="JANUBB010000016">
    <property type="protein sequence ID" value="MCS3953100.1"/>
    <property type="molecule type" value="Genomic_DNA"/>
</dbReference>
<dbReference type="SUPFAM" id="SSF52467">
    <property type="entry name" value="DHS-like NAD/FAD-binding domain"/>
    <property type="match status" value="1"/>
</dbReference>